<accession>A0A9P6MB94</accession>
<feature type="compositionally biased region" description="Acidic residues" evidence="1">
    <location>
        <begin position="261"/>
        <end position="272"/>
    </location>
</feature>
<feature type="compositionally biased region" description="Polar residues" evidence="1">
    <location>
        <begin position="72"/>
        <end position="109"/>
    </location>
</feature>
<feature type="region of interest" description="Disordered" evidence="1">
    <location>
        <begin position="511"/>
        <end position="541"/>
    </location>
</feature>
<organism evidence="2 3">
    <name type="scientific">Modicella reniformis</name>
    <dbReference type="NCBI Taxonomy" id="1440133"/>
    <lineage>
        <taxon>Eukaryota</taxon>
        <taxon>Fungi</taxon>
        <taxon>Fungi incertae sedis</taxon>
        <taxon>Mucoromycota</taxon>
        <taxon>Mortierellomycotina</taxon>
        <taxon>Mortierellomycetes</taxon>
        <taxon>Mortierellales</taxon>
        <taxon>Mortierellaceae</taxon>
        <taxon>Modicella</taxon>
    </lineage>
</organism>
<feature type="compositionally biased region" description="Basic and acidic residues" evidence="1">
    <location>
        <begin position="638"/>
        <end position="650"/>
    </location>
</feature>
<dbReference type="AlphaFoldDB" id="A0A9P6MB94"/>
<feature type="compositionally biased region" description="Polar residues" evidence="1">
    <location>
        <begin position="471"/>
        <end position="488"/>
    </location>
</feature>
<feature type="region of interest" description="Disordered" evidence="1">
    <location>
        <begin position="377"/>
        <end position="403"/>
    </location>
</feature>
<feature type="region of interest" description="Disordered" evidence="1">
    <location>
        <begin position="614"/>
        <end position="659"/>
    </location>
</feature>
<reference evidence="2" key="1">
    <citation type="journal article" date="2020" name="Fungal Divers.">
        <title>Resolving the Mortierellaceae phylogeny through synthesis of multi-gene phylogenetics and phylogenomics.</title>
        <authorList>
            <person name="Vandepol N."/>
            <person name="Liber J."/>
            <person name="Desiro A."/>
            <person name="Na H."/>
            <person name="Kennedy M."/>
            <person name="Barry K."/>
            <person name="Grigoriev I.V."/>
            <person name="Miller A.N."/>
            <person name="O'Donnell K."/>
            <person name="Stajich J.E."/>
            <person name="Bonito G."/>
        </authorList>
    </citation>
    <scope>NUCLEOTIDE SEQUENCE</scope>
    <source>
        <strain evidence="2">MES-2147</strain>
    </source>
</reference>
<name>A0A9P6MB94_9FUNG</name>
<feature type="region of interest" description="Disordered" evidence="1">
    <location>
        <begin position="1"/>
        <end position="126"/>
    </location>
</feature>
<dbReference type="Proteomes" id="UP000749646">
    <property type="component" value="Unassembled WGS sequence"/>
</dbReference>
<feature type="compositionally biased region" description="Polar residues" evidence="1">
    <location>
        <begin position="528"/>
        <end position="541"/>
    </location>
</feature>
<feature type="region of interest" description="Disordered" evidence="1">
    <location>
        <begin position="348"/>
        <end position="367"/>
    </location>
</feature>
<gene>
    <name evidence="2" type="ORF">BGZ65_005421</name>
</gene>
<feature type="compositionally biased region" description="Polar residues" evidence="1">
    <location>
        <begin position="9"/>
        <end position="32"/>
    </location>
</feature>
<protein>
    <submittedName>
        <fullName evidence="2">Uncharacterized protein</fullName>
    </submittedName>
</protein>
<feature type="compositionally biased region" description="Basic and acidic residues" evidence="1">
    <location>
        <begin position="110"/>
        <end position="122"/>
    </location>
</feature>
<evidence type="ECO:0000256" key="1">
    <source>
        <dbReference type="SAM" id="MobiDB-lite"/>
    </source>
</evidence>
<dbReference type="PROSITE" id="PS51257">
    <property type="entry name" value="PROKAR_LIPOPROTEIN"/>
    <property type="match status" value="1"/>
</dbReference>
<feature type="region of interest" description="Disordered" evidence="1">
    <location>
        <begin position="564"/>
        <end position="584"/>
    </location>
</feature>
<sequence>MPTKEQDNLAMTMSTTGALSCNNVDAQKQVSGKQFDDHGESDLPVPSPSPNSHAKAGSHHNTGTDPLDFKTRSSGRSQYLTNGSTYLGNEDSPSASAFQGSTAENNIDTRPQKADSKADPKVLPRPSRLAIPRAKASRTNLAAHTPNRLELENTFLLNQNNSLNRDIHYCRQTVQALKSILAQKEEIIERMKHEYRQAYYRTKLLERILTGHQKINFVHAAGLGPIAEKDQSLQRLFGFQEDEEEEEEWLDFWMRSLVESGDGEEEKGDNEEEKSTCGSQSDDKDHGPEHGKKKDFCRTYPDGDEDAREGESSSNKELFHELQLPSTFHSQVRTPTEQRLEAIPSSLYQQPNAPLHPSPMDTSEASVGRVQVLRRRPHLQLGSTTNESTSPAPSAALKAPHEPSVKILQNADPSQTSMDCLMGTECGSSKNNSSATVEGCAKWDRHGFLRDSGHFPPELFLFEEDFDLSGTGAQDQHSTVNSALSAPNNIREDERPPNLIVNIEDADSICSAGTTEPSRDLPQLDSLPKSNSHPSLGSDSPTAALALSARVHIEASTPFATLMGGLKAPQPAESHGSQVDHKTGRSESFACISNEEGGFLISCSNESNQEEGWSASSVATISSSTTDTQHSIGGGKKGPQDKVVRKDGSDSRGSTKSMIPLLPPVLRFSSRIKRSRLRQEKEEEGEEKNEKKVAAVSRALAISGVETPMPSGLATLPRIASISVESVELIDTRMDADARPAIPPISAPTTTAFWPRMWNGLGKRIPGLLNRSIGSKRSAHSGTRTVTLDESEVVQNAIPQPVEFAGGQPVGMRGFGIHRLLPRSRSRWQPTAPV</sequence>
<keyword evidence="3" id="KW-1185">Reference proteome</keyword>
<feature type="compositionally biased region" description="Low complexity" evidence="1">
    <location>
        <begin position="614"/>
        <end position="628"/>
    </location>
</feature>
<feature type="region of interest" description="Disordered" evidence="1">
    <location>
        <begin position="260"/>
        <end position="316"/>
    </location>
</feature>
<dbReference type="OrthoDB" id="2422919at2759"/>
<feature type="compositionally biased region" description="Polar residues" evidence="1">
    <location>
        <begin position="381"/>
        <end position="392"/>
    </location>
</feature>
<comment type="caution">
    <text evidence="2">The sequence shown here is derived from an EMBL/GenBank/DDBJ whole genome shotgun (WGS) entry which is preliminary data.</text>
</comment>
<evidence type="ECO:0000313" key="3">
    <source>
        <dbReference type="Proteomes" id="UP000749646"/>
    </source>
</evidence>
<evidence type="ECO:0000313" key="2">
    <source>
        <dbReference type="EMBL" id="KAF9987007.1"/>
    </source>
</evidence>
<proteinExistence type="predicted"/>
<dbReference type="EMBL" id="JAAAHW010003197">
    <property type="protein sequence ID" value="KAF9987007.1"/>
    <property type="molecule type" value="Genomic_DNA"/>
</dbReference>
<feature type="region of interest" description="Disordered" evidence="1">
    <location>
        <begin position="471"/>
        <end position="497"/>
    </location>
</feature>
<feature type="compositionally biased region" description="Basic and acidic residues" evidence="1">
    <location>
        <begin position="281"/>
        <end position="297"/>
    </location>
</feature>